<evidence type="ECO:0000256" key="4">
    <source>
        <dbReference type="ARBA" id="ARBA00022670"/>
    </source>
</evidence>
<dbReference type="CDD" id="cd02659">
    <property type="entry name" value="peptidase_C19C"/>
    <property type="match status" value="1"/>
</dbReference>
<dbReference type="Gene3D" id="3.90.70.10">
    <property type="entry name" value="Cysteine proteinases"/>
    <property type="match status" value="1"/>
</dbReference>
<dbReference type="InterPro" id="IPR024729">
    <property type="entry name" value="USP7_ICP0-binding_dom"/>
</dbReference>
<dbReference type="InterPro" id="IPR018200">
    <property type="entry name" value="USP_CS"/>
</dbReference>
<dbReference type="PROSITE" id="PS00973">
    <property type="entry name" value="USP_2"/>
    <property type="match status" value="1"/>
</dbReference>
<accession>A0A1V9Z6J6</accession>
<dbReference type="InterPro" id="IPR028889">
    <property type="entry name" value="USP"/>
</dbReference>
<evidence type="ECO:0000256" key="2">
    <source>
        <dbReference type="ARBA" id="ARBA00009085"/>
    </source>
</evidence>
<dbReference type="GO" id="GO:0005829">
    <property type="term" value="C:cytosol"/>
    <property type="evidence" value="ECO:0007669"/>
    <property type="project" value="TreeGrafter"/>
</dbReference>
<dbReference type="Proteomes" id="UP000243579">
    <property type="component" value="Unassembled WGS sequence"/>
</dbReference>
<evidence type="ECO:0000256" key="6">
    <source>
        <dbReference type="ARBA" id="ARBA00022801"/>
    </source>
</evidence>
<dbReference type="OrthoDB" id="289038at2759"/>
<evidence type="ECO:0000256" key="7">
    <source>
        <dbReference type="ARBA" id="ARBA00022807"/>
    </source>
</evidence>
<evidence type="ECO:0000259" key="9">
    <source>
        <dbReference type="PROSITE" id="PS50235"/>
    </source>
</evidence>
<dbReference type="GO" id="GO:0006508">
    <property type="term" value="P:proteolysis"/>
    <property type="evidence" value="ECO:0007669"/>
    <property type="project" value="UniProtKB-KW"/>
</dbReference>
<keyword evidence="5" id="KW-0833">Ubl conjugation pathway</keyword>
<feature type="domain" description="USP" evidence="9">
    <location>
        <begin position="166"/>
        <end position="477"/>
    </location>
</feature>
<comment type="caution">
    <text evidence="10">The sequence shown here is derived from an EMBL/GenBank/DDBJ whole genome shotgun (WGS) entry which is preliminary data.</text>
</comment>
<dbReference type="Pfam" id="PF14533">
    <property type="entry name" value="USP7_C2"/>
    <property type="match status" value="1"/>
</dbReference>
<evidence type="ECO:0000256" key="1">
    <source>
        <dbReference type="ARBA" id="ARBA00000707"/>
    </source>
</evidence>
<keyword evidence="7" id="KW-0788">Thiol protease</keyword>
<evidence type="ECO:0000313" key="10">
    <source>
        <dbReference type="EMBL" id="OQR93624.1"/>
    </source>
</evidence>
<dbReference type="STRING" id="1202772.A0A1V9Z6J6"/>
<dbReference type="Pfam" id="PF00443">
    <property type="entry name" value="UCH"/>
    <property type="match status" value="1"/>
</dbReference>
<evidence type="ECO:0000256" key="5">
    <source>
        <dbReference type="ARBA" id="ARBA00022786"/>
    </source>
</evidence>
<keyword evidence="4" id="KW-0645">Protease</keyword>
<dbReference type="Pfam" id="PF12436">
    <property type="entry name" value="USP7_ICP0_bdg"/>
    <property type="match status" value="1"/>
</dbReference>
<gene>
    <name evidence="10" type="ORF">ACHHYP_02385</name>
</gene>
<sequence length="1150" mass="128712">MWVFRCFHDDTTGDVVVDVARVDETMGTLAVQVTLFHMSGNEAKHVVVNAHLQETTVAIKVTDMMTLMDPATGFVHSETGCFTMTAVVFQSGAGPPQKRFKGSTSETSSNVSTVDEDLLADDTLLGPDEPLPDVFDSNPVVVDEGKNFVDLALNMSYDSKQATGMVGLKNQGATCYMNSLLQTLFHLAPFRKAVYDTPTTDDDSANSVVLALQRVFYRLETSDKAVSTKELTKSFGWSHMDAFTQHDVQELYRILCDRLEEKMKGTPADGLIKQLFEGKVKSFISCVNVSCESSREESFYDLQLDVKGLANLDASFQKYIEVEMLDGENQYDAKDFGKQDAKKGLAFEALPPVLNIQLKRFEYDPLRDGMVKVHDRFEFPKRLDLTEYLPVANDGPAPVYHLHSILVHSGDVHGGHYYVYVRPRLDKDWYKFDDDVISAADEAALLEGSYGQVADTTSPLARILSCSSAYMLVYLREDTCPSGMETAAIPDSLKDRFEAEELAARRRKRLQQRENSFYHLRIATDDCLAAFDKYSARNDFCLIPKTPRGRTSATMLHLKVLRTWTVRQLYGLVHAESGVPVNLMRLWKLATRENHTTRPDEPVDKWLDATLQEALADADAASTKPIGLFLEIFPHEDREELKKMGILDYSPPDYEGKHATPELDEDGIEVLPAGLVALVDEAASEREPIIDPRGSMLLFVKFYNPDRPLAQRLCYMGSMVMHGAEAGMCWGCLMGKERSGDVVSSAIRMIQARAFDEPIEGDDLVLYEEVQPESINVLDPSATLKESELQNGDMLVFQFPPTEPDADEDSDDECPTVPDFFQYLLNRVDVHFKPRFEDDDAAEALELPLQLTDSYDAVVQALASALAVDPLHVRLYQHSTVTHGPKNVPLRHAKYSGASGIMLKNLLSTEYDKNAHVLYYERLDDSIIVLERKKKLALYLSPCEPAFETEQLNKVELLLEPTCTVESTLADIAVRYRVDTTAVDLRLLETRHGSTLLRIVPGPTAVPELQGSFLYIVDSVPKVKRPLCNATVLGVMHFSYSHDDYINTHHTAGLVIVYDDDTFGTLRARVRTKFNVADDVFAKWKLSAIVDNKGIALETEPGDLDTCIVYDEARLALERGDGYCFLGLEYQAAAKVETRRRDMGIKIRSG</sequence>
<dbReference type="PANTHER" id="PTHR24006:SF888">
    <property type="entry name" value="UBIQUITIN CARBOXYL-TERMINAL HYDROLASE 30"/>
    <property type="match status" value="1"/>
</dbReference>
<keyword evidence="6 10" id="KW-0378">Hydrolase</keyword>
<organism evidence="10 11">
    <name type="scientific">Achlya hypogyna</name>
    <name type="common">Oomycete</name>
    <name type="synonym">Protoachlya hypogyna</name>
    <dbReference type="NCBI Taxonomy" id="1202772"/>
    <lineage>
        <taxon>Eukaryota</taxon>
        <taxon>Sar</taxon>
        <taxon>Stramenopiles</taxon>
        <taxon>Oomycota</taxon>
        <taxon>Saprolegniomycetes</taxon>
        <taxon>Saprolegniales</taxon>
        <taxon>Achlyaceae</taxon>
        <taxon>Achlya</taxon>
    </lineage>
</organism>
<reference evidence="10 11" key="1">
    <citation type="journal article" date="2014" name="Genome Biol. Evol.">
        <title>The secreted proteins of Achlya hypogyna and Thraustotheca clavata identify the ancestral oomycete secretome and reveal gene acquisitions by horizontal gene transfer.</title>
        <authorList>
            <person name="Misner I."/>
            <person name="Blouin N."/>
            <person name="Leonard G."/>
            <person name="Richards T.A."/>
            <person name="Lane C.E."/>
        </authorList>
    </citation>
    <scope>NUCLEOTIDE SEQUENCE [LARGE SCALE GENOMIC DNA]</scope>
    <source>
        <strain evidence="10 11">ATCC 48635</strain>
    </source>
</reference>
<dbReference type="FunFam" id="3.90.70.10:FF:000128">
    <property type="entry name" value="Ubiquitin carboxyl-terminal hydrolase 15"/>
    <property type="match status" value="1"/>
</dbReference>
<protein>
    <recommendedName>
        <fullName evidence="3">ubiquitinyl hydrolase 1</fullName>
        <ecNumber evidence="3">3.4.19.12</ecNumber>
    </recommendedName>
</protein>
<keyword evidence="11" id="KW-1185">Reference proteome</keyword>
<comment type="catalytic activity">
    <reaction evidence="1">
        <text>Thiol-dependent hydrolysis of ester, thioester, amide, peptide and isopeptide bonds formed by the C-terminal Gly of ubiquitin (a 76-residue protein attached to proteins as an intracellular targeting signal).</text>
        <dbReference type="EC" id="3.4.19.12"/>
    </reaction>
</comment>
<evidence type="ECO:0000313" key="11">
    <source>
        <dbReference type="Proteomes" id="UP000243579"/>
    </source>
</evidence>
<dbReference type="Gene3D" id="3.10.20.90">
    <property type="entry name" value="Phosphatidylinositol 3-kinase Catalytic Subunit, Chain A, domain 1"/>
    <property type="match status" value="2"/>
</dbReference>
<dbReference type="GO" id="GO:0004843">
    <property type="term" value="F:cysteine-type deubiquitinase activity"/>
    <property type="evidence" value="ECO:0007669"/>
    <property type="project" value="UniProtKB-EC"/>
</dbReference>
<feature type="compositionally biased region" description="Low complexity" evidence="8">
    <location>
        <begin position="103"/>
        <end position="113"/>
    </location>
</feature>
<dbReference type="InterPro" id="IPR001394">
    <property type="entry name" value="Peptidase_C19_UCH"/>
</dbReference>
<dbReference type="InterPro" id="IPR038765">
    <property type="entry name" value="Papain-like_cys_pep_sf"/>
</dbReference>
<comment type="similarity">
    <text evidence="2">Belongs to the peptidase C19 family.</text>
</comment>
<dbReference type="AlphaFoldDB" id="A0A1V9Z6J6"/>
<dbReference type="PROSITE" id="PS00972">
    <property type="entry name" value="USP_1"/>
    <property type="match status" value="1"/>
</dbReference>
<dbReference type="InterPro" id="IPR029346">
    <property type="entry name" value="USP_C"/>
</dbReference>
<dbReference type="GO" id="GO:0016579">
    <property type="term" value="P:protein deubiquitination"/>
    <property type="evidence" value="ECO:0007669"/>
    <property type="project" value="InterPro"/>
</dbReference>
<name>A0A1V9Z6J6_ACHHY</name>
<dbReference type="SUPFAM" id="SSF54001">
    <property type="entry name" value="Cysteine proteinases"/>
    <property type="match status" value="1"/>
</dbReference>
<evidence type="ECO:0000256" key="8">
    <source>
        <dbReference type="SAM" id="MobiDB-lite"/>
    </source>
</evidence>
<dbReference type="PROSITE" id="PS50235">
    <property type="entry name" value="USP_3"/>
    <property type="match status" value="1"/>
</dbReference>
<feature type="region of interest" description="Disordered" evidence="8">
    <location>
        <begin position="93"/>
        <end position="113"/>
    </location>
</feature>
<dbReference type="PANTHER" id="PTHR24006">
    <property type="entry name" value="UBIQUITIN CARBOXYL-TERMINAL HYDROLASE"/>
    <property type="match status" value="1"/>
</dbReference>
<evidence type="ECO:0000256" key="3">
    <source>
        <dbReference type="ARBA" id="ARBA00012759"/>
    </source>
</evidence>
<proteinExistence type="inferred from homology"/>
<dbReference type="GO" id="GO:0005634">
    <property type="term" value="C:nucleus"/>
    <property type="evidence" value="ECO:0007669"/>
    <property type="project" value="TreeGrafter"/>
</dbReference>
<dbReference type="EC" id="3.4.19.12" evidence="3"/>
<dbReference type="InterPro" id="IPR050164">
    <property type="entry name" value="Peptidase_C19"/>
</dbReference>
<dbReference type="EMBL" id="JNBR01000401">
    <property type="protein sequence ID" value="OQR93624.1"/>
    <property type="molecule type" value="Genomic_DNA"/>
</dbReference>